<dbReference type="EMBL" id="NHYD01002313">
    <property type="protein sequence ID" value="PPQ87289.1"/>
    <property type="molecule type" value="Genomic_DNA"/>
</dbReference>
<organism evidence="2 3">
    <name type="scientific">Psilocybe cyanescens</name>
    <dbReference type="NCBI Taxonomy" id="93625"/>
    <lineage>
        <taxon>Eukaryota</taxon>
        <taxon>Fungi</taxon>
        <taxon>Dikarya</taxon>
        <taxon>Basidiomycota</taxon>
        <taxon>Agaricomycotina</taxon>
        <taxon>Agaricomycetes</taxon>
        <taxon>Agaricomycetidae</taxon>
        <taxon>Agaricales</taxon>
        <taxon>Agaricineae</taxon>
        <taxon>Strophariaceae</taxon>
        <taxon>Psilocybe</taxon>
    </lineage>
</organism>
<sequence>MKSASNPDALVQQVKAGSTETVEYVIYDVDHLNVPQKAAALSDEKETKMGSDVSNQSPILNG</sequence>
<dbReference type="AlphaFoldDB" id="A0A409X935"/>
<name>A0A409X935_PSICY</name>
<proteinExistence type="predicted"/>
<evidence type="ECO:0000313" key="3">
    <source>
        <dbReference type="Proteomes" id="UP000283269"/>
    </source>
</evidence>
<comment type="caution">
    <text evidence="2">The sequence shown here is derived from an EMBL/GenBank/DDBJ whole genome shotgun (WGS) entry which is preliminary data.</text>
</comment>
<reference evidence="2 3" key="1">
    <citation type="journal article" date="2018" name="Evol. Lett.">
        <title>Horizontal gene cluster transfer increased hallucinogenic mushroom diversity.</title>
        <authorList>
            <person name="Reynolds H.T."/>
            <person name="Vijayakumar V."/>
            <person name="Gluck-Thaler E."/>
            <person name="Korotkin H.B."/>
            <person name="Matheny P.B."/>
            <person name="Slot J.C."/>
        </authorList>
    </citation>
    <scope>NUCLEOTIDE SEQUENCE [LARGE SCALE GENOMIC DNA]</scope>
    <source>
        <strain evidence="2 3">2631</strain>
    </source>
</reference>
<evidence type="ECO:0000313" key="2">
    <source>
        <dbReference type="EMBL" id="PPQ87289.1"/>
    </source>
</evidence>
<keyword evidence="3" id="KW-1185">Reference proteome</keyword>
<dbReference type="Proteomes" id="UP000283269">
    <property type="component" value="Unassembled WGS sequence"/>
</dbReference>
<protein>
    <submittedName>
        <fullName evidence="2">Uncharacterized protein</fullName>
    </submittedName>
</protein>
<gene>
    <name evidence="2" type="ORF">CVT25_004691</name>
</gene>
<dbReference type="InParanoid" id="A0A409X935"/>
<accession>A0A409X935</accession>
<feature type="region of interest" description="Disordered" evidence="1">
    <location>
        <begin position="39"/>
        <end position="62"/>
    </location>
</feature>
<feature type="compositionally biased region" description="Polar residues" evidence="1">
    <location>
        <begin position="52"/>
        <end position="62"/>
    </location>
</feature>
<evidence type="ECO:0000256" key="1">
    <source>
        <dbReference type="SAM" id="MobiDB-lite"/>
    </source>
</evidence>